<proteinExistence type="predicted"/>
<reference evidence="2" key="1">
    <citation type="submission" date="2022-06" db="EMBL/GenBank/DDBJ databases">
        <title>Aeoliella straminimaris, a novel planctomycete from sediments.</title>
        <authorList>
            <person name="Vitorino I.R."/>
            <person name="Lage O.M."/>
        </authorList>
    </citation>
    <scope>NUCLEOTIDE SEQUENCE</scope>
    <source>
        <strain evidence="2">ICT_H6.2</strain>
    </source>
</reference>
<comment type="caution">
    <text evidence="2">The sequence shown here is derived from an EMBL/GenBank/DDBJ whole genome shotgun (WGS) entry which is preliminary data.</text>
</comment>
<protein>
    <submittedName>
        <fullName evidence="2">Uncharacterized protein</fullName>
    </submittedName>
</protein>
<dbReference type="Proteomes" id="UP001155241">
    <property type="component" value="Unassembled WGS sequence"/>
</dbReference>
<dbReference type="RefSeq" id="WP_252851900.1">
    <property type="nucleotide sequence ID" value="NZ_JAMXLR010000026.1"/>
</dbReference>
<feature type="transmembrane region" description="Helical" evidence="1">
    <location>
        <begin position="12"/>
        <end position="32"/>
    </location>
</feature>
<dbReference type="EMBL" id="JAMXLR010000026">
    <property type="protein sequence ID" value="MCO6043795.1"/>
    <property type="molecule type" value="Genomic_DNA"/>
</dbReference>
<name>A0A9X2JF88_9BACT</name>
<gene>
    <name evidence="2" type="ORF">NG895_07735</name>
</gene>
<evidence type="ECO:0000256" key="1">
    <source>
        <dbReference type="SAM" id="Phobius"/>
    </source>
</evidence>
<dbReference type="AlphaFoldDB" id="A0A9X2JF88"/>
<evidence type="ECO:0000313" key="3">
    <source>
        <dbReference type="Proteomes" id="UP001155241"/>
    </source>
</evidence>
<evidence type="ECO:0000313" key="2">
    <source>
        <dbReference type="EMBL" id="MCO6043795.1"/>
    </source>
</evidence>
<feature type="transmembrane region" description="Helical" evidence="1">
    <location>
        <begin position="52"/>
        <end position="73"/>
    </location>
</feature>
<accession>A0A9X2JF88</accession>
<sequence>MQSTSLMNERNALALVLLLPVTLPVCLLLGWTSRHVVGSVLGLQQVDLGYSLFFAAIPSGIAFLVGGAMALMVPPLVRKSALVTAAVANGLFYLLGIVGYHAPLV</sequence>
<keyword evidence="1" id="KW-1133">Transmembrane helix</keyword>
<keyword evidence="3" id="KW-1185">Reference proteome</keyword>
<keyword evidence="1" id="KW-0812">Transmembrane</keyword>
<organism evidence="2 3">
    <name type="scientific">Aeoliella straminimaris</name>
    <dbReference type="NCBI Taxonomy" id="2954799"/>
    <lineage>
        <taxon>Bacteria</taxon>
        <taxon>Pseudomonadati</taxon>
        <taxon>Planctomycetota</taxon>
        <taxon>Planctomycetia</taxon>
        <taxon>Pirellulales</taxon>
        <taxon>Lacipirellulaceae</taxon>
        <taxon>Aeoliella</taxon>
    </lineage>
</organism>
<feature type="transmembrane region" description="Helical" evidence="1">
    <location>
        <begin position="80"/>
        <end position="102"/>
    </location>
</feature>
<keyword evidence="1" id="KW-0472">Membrane</keyword>